<accession>A0A0W0GJB4</accession>
<dbReference type="InterPro" id="IPR039519">
    <property type="entry name" value="YokE-like_PH"/>
</dbReference>
<feature type="domain" description="SHOCT" evidence="1">
    <location>
        <begin position="173"/>
        <end position="199"/>
    </location>
</feature>
<evidence type="ECO:0000259" key="2">
    <source>
        <dbReference type="Pfam" id="PF14470"/>
    </source>
</evidence>
<gene>
    <name evidence="3" type="ORF">DEALK_15090</name>
</gene>
<dbReference type="STRING" id="1217799.DEALK_15090"/>
<dbReference type="EMBL" id="LFDV01000002">
    <property type="protein sequence ID" value="KTB48663.1"/>
    <property type="molecule type" value="Genomic_DNA"/>
</dbReference>
<dbReference type="Gene3D" id="2.30.29.50">
    <property type="entry name" value="Bacterial Pleckstrin homology domain"/>
    <property type="match status" value="1"/>
</dbReference>
<keyword evidence="4" id="KW-1185">Reference proteome</keyword>
<dbReference type="InterPro" id="IPR037063">
    <property type="entry name" value="PHb_sf"/>
</dbReference>
<dbReference type="Pfam" id="PF14470">
    <property type="entry name" value="bPH_3"/>
    <property type="match status" value="1"/>
</dbReference>
<organism evidence="3 4">
    <name type="scientific">Dehalogenimonas alkenigignens</name>
    <dbReference type="NCBI Taxonomy" id="1217799"/>
    <lineage>
        <taxon>Bacteria</taxon>
        <taxon>Bacillati</taxon>
        <taxon>Chloroflexota</taxon>
        <taxon>Dehalococcoidia</taxon>
        <taxon>Dehalococcoidales</taxon>
        <taxon>Dehalococcoidaceae</taxon>
        <taxon>Dehalogenimonas</taxon>
    </lineage>
</organism>
<dbReference type="InterPro" id="IPR018649">
    <property type="entry name" value="SHOCT"/>
</dbReference>
<dbReference type="Proteomes" id="UP000053947">
    <property type="component" value="Unassembled WGS sequence"/>
</dbReference>
<evidence type="ECO:0000313" key="4">
    <source>
        <dbReference type="Proteomes" id="UP000053947"/>
    </source>
</evidence>
<evidence type="ECO:0000313" key="3">
    <source>
        <dbReference type="EMBL" id="KTB48663.1"/>
    </source>
</evidence>
<reference evidence="3 4" key="1">
    <citation type="submission" date="2015-06" db="EMBL/GenBank/DDBJ databases">
        <title>Genome sequence of the organohalide-respiring Dehalogenimonas alkenigignens type strain (IP3-3T).</title>
        <authorList>
            <person name="Key T.A."/>
            <person name="Richmond D.P."/>
            <person name="Bowman K.S."/>
            <person name="Cho Y.-J."/>
            <person name="Chun J."/>
            <person name="da Costa M.S."/>
            <person name="Rainey F.A."/>
            <person name="Moe W.M."/>
        </authorList>
    </citation>
    <scope>NUCLEOTIDE SEQUENCE [LARGE SCALE GENOMIC DNA]</scope>
    <source>
        <strain evidence="3 4">IP3-3</strain>
    </source>
</reference>
<comment type="caution">
    <text evidence="3">The sequence shown here is derived from an EMBL/GenBank/DDBJ whole genome shotgun (WGS) entry which is preliminary data.</text>
</comment>
<dbReference type="RefSeq" id="WP_083496409.1">
    <property type="nucleotide sequence ID" value="NZ_KQ758903.1"/>
</dbReference>
<protein>
    <submittedName>
        <fullName evidence="3">Bacterial PH domain/Short C-terminal domain</fullName>
    </submittedName>
</protein>
<proteinExistence type="predicted"/>
<feature type="domain" description="YokE-like PH" evidence="2">
    <location>
        <begin position="54"/>
        <end position="151"/>
    </location>
</feature>
<dbReference type="Pfam" id="PF09851">
    <property type="entry name" value="SHOCT"/>
    <property type="match status" value="1"/>
</dbReference>
<sequence>MRCVSCGAEIGKSNTLFCSNCMQIQNAPKTGSQTYNPVHQQPAIDCPNEVKRILAPGEQIMAVVQQSRLKATITPDSIVVTHERIILCKPSTLGLKKQVEDFRYHDMANFKVEKGILCGSIIIRQNFMSDDVVIDNLPKDQLDKVMKIVQEKIRLARTPHPITQTSASSQSQDPLTLLKTRFVKGEITQDQFEEMKRLLE</sequence>
<dbReference type="AlphaFoldDB" id="A0A0W0GJB4"/>
<evidence type="ECO:0000259" key="1">
    <source>
        <dbReference type="Pfam" id="PF09851"/>
    </source>
</evidence>
<name>A0A0W0GJB4_9CHLR</name>